<accession>A0AAV4S5U2</accession>
<evidence type="ECO:0000313" key="1">
    <source>
        <dbReference type="EMBL" id="GIY28561.1"/>
    </source>
</evidence>
<gene>
    <name evidence="1" type="ORF">CEXT_661701</name>
</gene>
<evidence type="ECO:0000313" key="2">
    <source>
        <dbReference type="Proteomes" id="UP001054945"/>
    </source>
</evidence>
<reference evidence="1 2" key="1">
    <citation type="submission" date="2021-06" db="EMBL/GenBank/DDBJ databases">
        <title>Caerostris extrusa draft genome.</title>
        <authorList>
            <person name="Kono N."/>
            <person name="Arakawa K."/>
        </authorList>
    </citation>
    <scope>NUCLEOTIDE SEQUENCE [LARGE SCALE GENOMIC DNA]</scope>
</reference>
<keyword evidence="2" id="KW-1185">Reference proteome</keyword>
<name>A0AAV4S5U2_CAEEX</name>
<sequence>MEALSVASQETTRPPIHSCYRRLPPILLDEEGIRVYDRKRHLVSNQGTKPLPNKVQTILEFTELKRKI</sequence>
<protein>
    <submittedName>
        <fullName evidence="1">Uncharacterized protein</fullName>
    </submittedName>
</protein>
<dbReference type="AlphaFoldDB" id="A0AAV4S5U2"/>
<dbReference type="Proteomes" id="UP001054945">
    <property type="component" value="Unassembled WGS sequence"/>
</dbReference>
<organism evidence="1 2">
    <name type="scientific">Caerostris extrusa</name>
    <name type="common">Bark spider</name>
    <name type="synonym">Caerostris bankana</name>
    <dbReference type="NCBI Taxonomy" id="172846"/>
    <lineage>
        <taxon>Eukaryota</taxon>
        <taxon>Metazoa</taxon>
        <taxon>Ecdysozoa</taxon>
        <taxon>Arthropoda</taxon>
        <taxon>Chelicerata</taxon>
        <taxon>Arachnida</taxon>
        <taxon>Araneae</taxon>
        <taxon>Araneomorphae</taxon>
        <taxon>Entelegynae</taxon>
        <taxon>Araneoidea</taxon>
        <taxon>Araneidae</taxon>
        <taxon>Caerostris</taxon>
    </lineage>
</organism>
<comment type="caution">
    <text evidence="1">The sequence shown here is derived from an EMBL/GenBank/DDBJ whole genome shotgun (WGS) entry which is preliminary data.</text>
</comment>
<proteinExistence type="predicted"/>
<dbReference type="EMBL" id="BPLR01008958">
    <property type="protein sequence ID" value="GIY28561.1"/>
    <property type="molecule type" value="Genomic_DNA"/>
</dbReference>